<dbReference type="Proteomes" id="UP001286174">
    <property type="component" value="Unassembled WGS sequence"/>
</dbReference>
<evidence type="ECO:0000256" key="5">
    <source>
        <dbReference type="ARBA" id="ARBA00023136"/>
    </source>
</evidence>
<gene>
    <name evidence="8" type="ORF">MOZ60_02045</name>
</gene>
<evidence type="ECO:0000256" key="6">
    <source>
        <dbReference type="SAM" id="Phobius"/>
    </source>
</evidence>
<reference evidence="8 9" key="1">
    <citation type="submission" date="2022-03" db="EMBL/GenBank/DDBJ databases">
        <title>Novel taxa within the pig intestine.</title>
        <authorList>
            <person name="Wylensek D."/>
            <person name="Bishof K."/>
            <person name="Afrizal A."/>
            <person name="Clavel T."/>
        </authorList>
    </citation>
    <scope>NUCLEOTIDE SEQUENCE [LARGE SCALE GENOMIC DNA]</scope>
    <source>
        <strain evidence="8 9">CLA-KB-P133</strain>
    </source>
</reference>
<evidence type="ECO:0000256" key="4">
    <source>
        <dbReference type="ARBA" id="ARBA00022989"/>
    </source>
</evidence>
<keyword evidence="3 6" id="KW-0812">Transmembrane</keyword>
<feature type="transmembrane region" description="Helical" evidence="6">
    <location>
        <begin position="313"/>
        <end position="332"/>
    </location>
</feature>
<feature type="transmembrane region" description="Helical" evidence="6">
    <location>
        <begin position="233"/>
        <end position="257"/>
    </location>
</feature>
<keyword evidence="9" id="KW-1185">Reference proteome</keyword>
<dbReference type="EMBL" id="JALBUR010000003">
    <property type="protein sequence ID" value="MDX8418872.1"/>
    <property type="molecule type" value="Genomic_DNA"/>
</dbReference>
<comment type="subcellular location">
    <subcellularLocation>
        <location evidence="1">Cell membrane</location>
        <topology evidence="1">Multi-pass membrane protein</topology>
    </subcellularLocation>
</comment>
<comment type="caution">
    <text evidence="8">The sequence shown here is derived from an EMBL/GenBank/DDBJ whole genome shotgun (WGS) entry which is preliminary data.</text>
</comment>
<name>A0AB35TZW9_9FIRM</name>
<sequence>MKQFGIILRFELKEIFSSKAFKAVTIIAVIIMALIMFVPKLIKTILTPSSLSNNTIAVSADWDTMNQTDVTAIQSAITKALPTDDVQFVTDDADTLQKQVKDEELDGAVMINAADFSRYTYYVKDQSMYDANTEAFDGIFTTALQQKALEEENVSAAKAGAILSLSASHDIVNLGADMSTSFIYAYIMVMALYTVIAMYGQMVASRVAAEKDSRAMELLISSASPTSLMFGKVISACIAGIFQITVIFGSAILFAKLNRSVWAGSPLLSSIFNIPGSLLGYMIIFFLLGLLIYAFLFGAIGSTVSRIEDLGTAITPITMILVICFMIAMFSMSSGNLDNTFIKVCSYIPFTSPMVMFTRIAMTTVPAWEIMISIGILIISVFLVGKLSAKIYRTGVLMYGQKIKPVTLLKMIWKA</sequence>
<dbReference type="GO" id="GO:0005886">
    <property type="term" value="C:plasma membrane"/>
    <property type="evidence" value="ECO:0007669"/>
    <property type="project" value="UniProtKB-SubCell"/>
</dbReference>
<proteinExistence type="predicted"/>
<dbReference type="GO" id="GO:0140359">
    <property type="term" value="F:ABC-type transporter activity"/>
    <property type="evidence" value="ECO:0007669"/>
    <property type="project" value="InterPro"/>
</dbReference>
<accession>A0AB35TZW9</accession>
<dbReference type="InterPro" id="IPR013525">
    <property type="entry name" value="ABC2_TM"/>
</dbReference>
<organism evidence="8 9">
    <name type="scientific">Grylomicrobium aquisgranensis</name>
    <dbReference type="NCBI Taxonomy" id="2926318"/>
    <lineage>
        <taxon>Bacteria</taxon>
        <taxon>Bacillati</taxon>
        <taxon>Bacillota</taxon>
        <taxon>Erysipelotrichia</taxon>
        <taxon>Erysipelotrichales</taxon>
        <taxon>Erysipelotrichaceae</taxon>
        <taxon>Grylomicrobium</taxon>
    </lineage>
</organism>
<evidence type="ECO:0000256" key="1">
    <source>
        <dbReference type="ARBA" id="ARBA00004651"/>
    </source>
</evidence>
<feature type="transmembrane region" description="Helical" evidence="6">
    <location>
        <begin position="368"/>
        <end position="389"/>
    </location>
</feature>
<dbReference type="AlphaFoldDB" id="A0AB35TZW9"/>
<dbReference type="RefSeq" id="WP_370595458.1">
    <property type="nucleotide sequence ID" value="NZ_JALBUR010000003.1"/>
</dbReference>
<dbReference type="Pfam" id="PF12698">
    <property type="entry name" value="ABC2_membrane_3"/>
    <property type="match status" value="1"/>
</dbReference>
<evidence type="ECO:0000313" key="8">
    <source>
        <dbReference type="EMBL" id="MDX8418872.1"/>
    </source>
</evidence>
<keyword evidence="2" id="KW-1003">Cell membrane</keyword>
<dbReference type="InterPro" id="IPR051449">
    <property type="entry name" value="ABC-2_transporter_component"/>
</dbReference>
<feature type="transmembrane region" description="Helical" evidence="6">
    <location>
        <begin position="20"/>
        <end position="38"/>
    </location>
</feature>
<dbReference type="PANTHER" id="PTHR30294:SF29">
    <property type="entry name" value="MULTIDRUG ABC TRANSPORTER PERMEASE YBHS-RELATED"/>
    <property type="match status" value="1"/>
</dbReference>
<feature type="transmembrane region" description="Helical" evidence="6">
    <location>
        <begin position="278"/>
        <end position="301"/>
    </location>
</feature>
<keyword evidence="4 6" id="KW-1133">Transmembrane helix</keyword>
<evidence type="ECO:0000259" key="7">
    <source>
        <dbReference type="Pfam" id="PF12698"/>
    </source>
</evidence>
<evidence type="ECO:0000256" key="2">
    <source>
        <dbReference type="ARBA" id="ARBA00022475"/>
    </source>
</evidence>
<feature type="domain" description="ABC-2 type transporter transmembrane" evidence="7">
    <location>
        <begin position="24"/>
        <end position="388"/>
    </location>
</feature>
<evidence type="ECO:0000256" key="3">
    <source>
        <dbReference type="ARBA" id="ARBA00022692"/>
    </source>
</evidence>
<dbReference type="PANTHER" id="PTHR30294">
    <property type="entry name" value="MEMBRANE COMPONENT OF ABC TRANSPORTER YHHJ-RELATED"/>
    <property type="match status" value="1"/>
</dbReference>
<keyword evidence="5 6" id="KW-0472">Membrane</keyword>
<feature type="transmembrane region" description="Helical" evidence="6">
    <location>
        <begin position="183"/>
        <end position="204"/>
    </location>
</feature>
<evidence type="ECO:0000313" key="9">
    <source>
        <dbReference type="Proteomes" id="UP001286174"/>
    </source>
</evidence>
<protein>
    <submittedName>
        <fullName evidence="8">ABC transporter permease</fullName>
    </submittedName>
</protein>